<keyword evidence="1" id="KW-1133">Transmembrane helix</keyword>
<organism evidence="2 3">
    <name type="scientific">Acidicapsa dinghuensis</name>
    <dbReference type="NCBI Taxonomy" id="2218256"/>
    <lineage>
        <taxon>Bacteria</taxon>
        <taxon>Pseudomonadati</taxon>
        <taxon>Acidobacteriota</taxon>
        <taxon>Terriglobia</taxon>
        <taxon>Terriglobales</taxon>
        <taxon>Acidobacteriaceae</taxon>
        <taxon>Acidicapsa</taxon>
    </lineage>
</organism>
<evidence type="ECO:0000313" key="2">
    <source>
        <dbReference type="EMBL" id="MFC5862015.1"/>
    </source>
</evidence>
<dbReference type="RefSeq" id="WP_263337995.1">
    <property type="nucleotide sequence ID" value="NZ_JAGSYH010000004.1"/>
</dbReference>
<evidence type="ECO:0000313" key="3">
    <source>
        <dbReference type="Proteomes" id="UP001596091"/>
    </source>
</evidence>
<reference evidence="3" key="1">
    <citation type="journal article" date="2019" name="Int. J. Syst. Evol. Microbiol.">
        <title>The Global Catalogue of Microorganisms (GCM) 10K type strain sequencing project: providing services to taxonomists for standard genome sequencing and annotation.</title>
        <authorList>
            <consortium name="The Broad Institute Genomics Platform"/>
            <consortium name="The Broad Institute Genome Sequencing Center for Infectious Disease"/>
            <person name="Wu L."/>
            <person name="Ma J."/>
        </authorList>
    </citation>
    <scope>NUCLEOTIDE SEQUENCE [LARGE SCALE GENOMIC DNA]</scope>
    <source>
        <strain evidence="3">JCM 4087</strain>
    </source>
</reference>
<keyword evidence="1" id="KW-0812">Transmembrane</keyword>
<accession>A0ABW1EFI2</accession>
<name>A0ABW1EFI2_9BACT</name>
<protein>
    <submittedName>
        <fullName evidence="2">Uncharacterized protein</fullName>
    </submittedName>
</protein>
<evidence type="ECO:0000256" key="1">
    <source>
        <dbReference type="SAM" id="Phobius"/>
    </source>
</evidence>
<keyword evidence="1" id="KW-0472">Membrane</keyword>
<sequence>MHTGAEGEISIWFFIGVLLTAYGAIILCYGIWEWATNNMANVVLNQLHAPVWWGALMLLLGLFYAVRFRPGR</sequence>
<comment type="caution">
    <text evidence="2">The sequence shown here is derived from an EMBL/GenBank/DDBJ whole genome shotgun (WGS) entry which is preliminary data.</text>
</comment>
<feature type="transmembrane region" description="Helical" evidence="1">
    <location>
        <begin position="47"/>
        <end position="66"/>
    </location>
</feature>
<keyword evidence="3" id="KW-1185">Reference proteome</keyword>
<proteinExistence type="predicted"/>
<feature type="transmembrane region" description="Helical" evidence="1">
    <location>
        <begin position="12"/>
        <end position="32"/>
    </location>
</feature>
<dbReference type="Proteomes" id="UP001596091">
    <property type="component" value="Unassembled WGS sequence"/>
</dbReference>
<gene>
    <name evidence="2" type="ORF">ACFPT7_06900</name>
</gene>
<dbReference type="EMBL" id="JBHSPH010000002">
    <property type="protein sequence ID" value="MFC5862015.1"/>
    <property type="molecule type" value="Genomic_DNA"/>
</dbReference>